<dbReference type="AlphaFoldDB" id="A0A518D5C9"/>
<dbReference type="Proteomes" id="UP000317429">
    <property type="component" value="Chromosome"/>
</dbReference>
<name>A0A518D5C9_9BACT</name>
<evidence type="ECO:0000256" key="6">
    <source>
        <dbReference type="SAM" id="MobiDB-lite"/>
    </source>
</evidence>
<keyword evidence="8" id="KW-0328">Glycosyltransferase</keyword>
<evidence type="ECO:0000256" key="5">
    <source>
        <dbReference type="ARBA" id="ARBA00023136"/>
    </source>
</evidence>
<keyword evidence="8" id="KW-0808">Transferase</keyword>
<dbReference type="PANTHER" id="PTHR11048">
    <property type="entry name" value="PRENYLTRANSFERASES"/>
    <property type="match status" value="1"/>
</dbReference>
<dbReference type="KEGG" id="pnd:Pla175_00350"/>
<feature type="region of interest" description="Disordered" evidence="6">
    <location>
        <begin position="1"/>
        <end position="29"/>
    </location>
</feature>
<keyword evidence="4 7" id="KW-1133">Transmembrane helix</keyword>
<dbReference type="NCBIfam" id="NF006088">
    <property type="entry name" value="PRK08238.1"/>
    <property type="match status" value="1"/>
</dbReference>
<keyword evidence="5 7" id="KW-0472">Membrane</keyword>
<dbReference type="InterPro" id="IPR044878">
    <property type="entry name" value="UbiA_sf"/>
</dbReference>
<feature type="transmembrane region" description="Helical" evidence="7">
    <location>
        <begin position="116"/>
        <end position="138"/>
    </location>
</feature>
<dbReference type="GO" id="GO:0016757">
    <property type="term" value="F:glycosyltransferase activity"/>
    <property type="evidence" value="ECO:0007669"/>
    <property type="project" value="UniProtKB-KW"/>
</dbReference>
<sequence>MRANPNPTTQAAASADLRARTAAPGEHSDETPAALGIGVWLRQIRVHQWSKNLLLAVPLVTAHELSNWPKVEQALIAILVFSLVASAVYLVNDVLDLAADRAHPTKSRRPLAAGRITVRGACLAAAALTLTGLGASGLLLPTRFTAMLVGYIGLAMAYSLGLKRQAIVDVVMLAAFYAYRVLIGAAAVSIECSPWLLAFSLFFFLSLALLKRFAELQLVAKRGGNSAPRRAYTVDDAPLLMTFGVAASLVAALVIVLYLQSDQVVVLYDRPEWLWLACPLVLAWSMRVWLKASRGQMHDDPVVFALRDKGSYFLAAAVAALLLMST</sequence>
<accession>A0A518D5C9</accession>
<dbReference type="Gene3D" id="1.10.357.140">
    <property type="entry name" value="UbiA prenyltransferase"/>
    <property type="match status" value="1"/>
</dbReference>
<evidence type="ECO:0000313" key="8">
    <source>
        <dbReference type="EMBL" id="QDU86685.1"/>
    </source>
</evidence>
<feature type="transmembrane region" description="Helical" evidence="7">
    <location>
        <begin position="167"/>
        <end position="189"/>
    </location>
</feature>
<protein>
    <submittedName>
        <fullName evidence="8">Decaprenyl-phosphate phosphoribosyltransferase</fullName>
        <ecNumber evidence="8">2.4.2.45</ecNumber>
    </submittedName>
</protein>
<dbReference type="GO" id="GO:0016765">
    <property type="term" value="F:transferase activity, transferring alkyl or aryl (other than methyl) groups"/>
    <property type="evidence" value="ECO:0007669"/>
    <property type="project" value="InterPro"/>
</dbReference>
<reference evidence="8 9" key="1">
    <citation type="submission" date="2019-02" db="EMBL/GenBank/DDBJ databases">
        <title>Deep-cultivation of Planctomycetes and their phenomic and genomic characterization uncovers novel biology.</title>
        <authorList>
            <person name="Wiegand S."/>
            <person name="Jogler M."/>
            <person name="Boedeker C."/>
            <person name="Pinto D."/>
            <person name="Vollmers J."/>
            <person name="Rivas-Marin E."/>
            <person name="Kohn T."/>
            <person name="Peeters S.H."/>
            <person name="Heuer A."/>
            <person name="Rast P."/>
            <person name="Oberbeckmann S."/>
            <person name="Bunk B."/>
            <person name="Jeske O."/>
            <person name="Meyerdierks A."/>
            <person name="Storesund J.E."/>
            <person name="Kallscheuer N."/>
            <person name="Luecker S."/>
            <person name="Lage O.M."/>
            <person name="Pohl T."/>
            <person name="Merkel B.J."/>
            <person name="Hornburger P."/>
            <person name="Mueller R.-W."/>
            <person name="Bruemmer F."/>
            <person name="Labrenz M."/>
            <person name="Spormann A.M."/>
            <person name="Op den Camp H."/>
            <person name="Overmann J."/>
            <person name="Amann R."/>
            <person name="Jetten M.S.M."/>
            <person name="Mascher T."/>
            <person name="Medema M.H."/>
            <person name="Devos D.P."/>
            <person name="Kaster A.-K."/>
            <person name="Ovreas L."/>
            <person name="Rohde M."/>
            <person name="Galperin M.Y."/>
            <person name="Jogler C."/>
        </authorList>
    </citation>
    <scope>NUCLEOTIDE SEQUENCE [LARGE SCALE GENOMIC DNA]</scope>
    <source>
        <strain evidence="8 9">Pla175</strain>
    </source>
</reference>
<feature type="transmembrane region" description="Helical" evidence="7">
    <location>
        <begin position="239"/>
        <end position="261"/>
    </location>
</feature>
<evidence type="ECO:0000256" key="1">
    <source>
        <dbReference type="ARBA" id="ARBA00004141"/>
    </source>
</evidence>
<feature type="transmembrane region" description="Helical" evidence="7">
    <location>
        <begin position="195"/>
        <end position="214"/>
    </location>
</feature>
<proteinExistence type="predicted"/>
<evidence type="ECO:0000256" key="3">
    <source>
        <dbReference type="ARBA" id="ARBA00022692"/>
    </source>
</evidence>
<dbReference type="CDD" id="cd13963">
    <property type="entry name" value="PT_UbiA_2"/>
    <property type="match status" value="1"/>
</dbReference>
<dbReference type="OrthoDB" id="9803632at2"/>
<dbReference type="RefSeq" id="WP_145280131.1">
    <property type="nucleotide sequence ID" value="NZ_CP036291.1"/>
</dbReference>
<evidence type="ECO:0000256" key="7">
    <source>
        <dbReference type="SAM" id="Phobius"/>
    </source>
</evidence>
<dbReference type="GO" id="GO:0005886">
    <property type="term" value="C:plasma membrane"/>
    <property type="evidence" value="ECO:0007669"/>
    <property type="project" value="TreeGrafter"/>
</dbReference>
<dbReference type="Pfam" id="PF01040">
    <property type="entry name" value="UbiA"/>
    <property type="match status" value="1"/>
</dbReference>
<dbReference type="EC" id="2.4.2.45" evidence="8"/>
<feature type="transmembrane region" description="Helical" evidence="7">
    <location>
        <begin position="74"/>
        <end position="95"/>
    </location>
</feature>
<keyword evidence="9" id="KW-1185">Reference proteome</keyword>
<evidence type="ECO:0000256" key="4">
    <source>
        <dbReference type="ARBA" id="ARBA00022989"/>
    </source>
</evidence>
<keyword evidence="2" id="KW-1003">Cell membrane</keyword>
<dbReference type="GO" id="GO:0009247">
    <property type="term" value="P:glycolipid biosynthetic process"/>
    <property type="evidence" value="ECO:0007669"/>
    <property type="project" value="TreeGrafter"/>
</dbReference>
<evidence type="ECO:0000313" key="9">
    <source>
        <dbReference type="Proteomes" id="UP000317429"/>
    </source>
</evidence>
<dbReference type="InterPro" id="IPR000537">
    <property type="entry name" value="UbiA_prenyltransferase"/>
</dbReference>
<dbReference type="EMBL" id="CP036291">
    <property type="protein sequence ID" value="QDU86685.1"/>
    <property type="molecule type" value="Genomic_DNA"/>
</dbReference>
<evidence type="ECO:0000256" key="2">
    <source>
        <dbReference type="ARBA" id="ARBA00022475"/>
    </source>
</evidence>
<comment type="subcellular location">
    <subcellularLocation>
        <location evidence="1">Membrane</location>
        <topology evidence="1">Multi-pass membrane protein</topology>
    </subcellularLocation>
</comment>
<feature type="compositionally biased region" description="Low complexity" evidence="6">
    <location>
        <begin position="8"/>
        <end position="23"/>
    </location>
</feature>
<dbReference type="PANTHER" id="PTHR11048:SF5">
    <property type="entry name" value="DECAPRENYL-PHOSPHATE PHOSPHORIBOSYLTRANSFERASE"/>
    <property type="match status" value="1"/>
</dbReference>
<keyword evidence="3 7" id="KW-0812">Transmembrane</keyword>
<gene>
    <name evidence="8" type="ORF">Pla175_00350</name>
</gene>
<organism evidence="8 9">
    <name type="scientific">Pirellulimonas nuda</name>
    <dbReference type="NCBI Taxonomy" id="2528009"/>
    <lineage>
        <taxon>Bacteria</taxon>
        <taxon>Pseudomonadati</taxon>
        <taxon>Planctomycetota</taxon>
        <taxon>Planctomycetia</taxon>
        <taxon>Pirellulales</taxon>
        <taxon>Lacipirellulaceae</taxon>
        <taxon>Pirellulimonas</taxon>
    </lineage>
</organism>
<feature type="transmembrane region" description="Helical" evidence="7">
    <location>
        <begin position="144"/>
        <end position="160"/>
    </location>
</feature>
<feature type="transmembrane region" description="Helical" evidence="7">
    <location>
        <begin position="273"/>
        <end position="290"/>
    </location>
</feature>
<feature type="transmembrane region" description="Helical" evidence="7">
    <location>
        <begin position="310"/>
        <end position="325"/>
    </location>
</feature>
<dbReference type="InterPro" id="IPR039653">
    <property type="entry name" value="Prenyltransferase"/>
</dbReference>